<dbReference type="AlphaFoldDB" id="A0A9P6AHA1"/>
<dbReference type="EMBL" id="MU129136">
    <property type="protein sequence ID" value="KAF9505789.1"/>
    <property type="molecule type" value="Genomic_DNA"/>
</dbReference>
<evidence type="ECO:0000313" key="3">
    <source>
        <dbReference type="Proteomes" id="UP000886523"/>
    </source>
</evidence>
<dbReference type="OrthoDB" id="1939479at2759"/>
<name>A0A9P6AHA1_9AGAM</name>
<reference evidence="2" key="1">
    <citation type="journal article" date="2020" name="Nat. Commun.">
        <title>Large-scale genome sequencing of mycorrhizal fungi provides insights into the early evolution of symbiotic traits.</title>
        <authorList>
            <person name="Miyauchi S."/>
            <person name="Kiss E."/>
            <person name="Kuo A."/>
            <person name="Drula E."/>
            <person name="Kohler A."/>
            <person name="Sanchez-Garcia M."/>
            <person name="Morin E."/>
            <person name="Andreopoulos B."/>
            <person name="Barry K.W."/>
            <person name="Bonito G."/>
            <person name="Buee M."/>
            <person name="Carver A."/>
            <person name="Chen C."/>
            <person name="Cichocki N."/>
            <person name="Clum A."/>
            <person name="Culley D."/>
            <person name="Crous P.W."/>
            <person name="Fauchery L."/>
            <person name="Girlanda M."/>
            <person name="Hayes R.D."/>
            <person name="Keri Z."/>
            <person name="LaButti K."/>
            <person name="Lipzen A."/>
            <person name="Lombard V."/>
            <person name="Magnuson J."/>
            <person name="Maillard F."/>
            <person name="Murat C."/>
            <person name="Nolan M."/>
            <person name="Ohm R.A."/>
            <person name="Pangilinan J."/>
            <person name="Pereira M.F."/>
            <person name="Perotto S."/>
            <person name="Peter M."/>
            <person name="Pfister S."/>
            <person name="Riley R."/>
            <person name="Sitrit Y."/>
            <person name="Stielow J.B."/>
            <person name="Szollosi G."/>
            <person name="Zifcakova L."/>
            <person name="Stursova M."/>
            <person name="Spatafora J.W."/>
            <person name="Tedersoo L."/>
            <person name="Vaario L.M."/>
            <person name="Yamada A."/>
            <person name="Yan M."/>
            <person name="Wang P."/>
            <person name="Xu J."/>
            <person name="Bruns T."/>
            <person name="Baldrian P."/>
            <person name="Vilgalys R."/>
            <person name="Dunand C."/>
            <person name="Henrissat B."/>
            <person name="Grigoriev I.V."/>
            <person name="Hibbett D."/>
            <person name="Nagy L.G."/>
            <person name="Martin F.M."/>
        </authorList>
    </citation>
    <scope>NUCLEOTIDE SEQUENCE</scope>
    <source>
        <strain evidence="2">UP504</strain>
    </source>
</reference>
<organism evidence="2 3">
    <name type="scientific">Hydnum rufescens UP504</name>
    <dbReference type="NCBI Taxonomy" id="1448309"/>
    <lineage>
        <taxon>Eukaryota</taxon>
        <taxon>Fungi</taxon>
        <taxon>Dikarya</taxon>
        <taxon>Basidiomycota</taxon>
        <taxon>Agaricomycotina</taxon>
        <taxon>Agaricomycetes</taxon>
        <taxon>Cantharellales</taxon>
        <taxon>Hydnaceae</taxon>
        <taxon>Hydnum</taxon>
    </lineage>
</organism>
<dbReference type="InterPro" id="IPR038765">
    <property type="entry name" value="Papain-like_cys_pep_sf"/>
</dbReference>
<evidence type="ECO:0000256" key="1">
    <source>
        <dbReference type="SAM" id="SignalP"/>
    </source>
</evidence>
<keyword evidence="3" id="KW-1185">Reference proteome</keyword>
<dbReference type="Gene3D" id="3.40.395.10">
    <property type="entry name" value="Adenoviral Proteinase, Chain A"/>
    <property type="match status" value="1"/>
</dbReference>
<proteinExistence type="predicted"/>
<accession>A0A9P6AHA1</accession>
<sequence length="639" mass="71286">MKWWQSSWAWGPFSVLEILPSLSSRLQILMHPVHWNQLRLTLLWTHYSPPWLLVQSMACRKYGQRPQPPHLPSEGGFITFRDGTLVNDDAINSYIDVLKMFACPTVHVFNTFFFLHLLDGFDKVATWHKDLHHPSHWATISIDFKRHIVTYMDSIFLPSTFEFVTEIMRKYLADLAALKTCSFDLEAWTFIGSKDTPWKVLRPTEVPSVRLQFMVNVVWGVIDYPQGYDHALQSIFPSHSLPAFILPDEPNYIHVPHPTLPRPVPKIMPAPMPAVATVTPSGHNEQPSPQQHSWGDITENEGHDLIQNAAVGDVASYQRIMVVLDHHVRVKNKDATPLAWYLRAHWRGKARGVYDQDFDWQEHSWSLRDAGLLPSDWMDAEEQSTMEMNFAAISVDDVAMATASAPPMIAPPVIASPVVPPAIVPAIAPAAAVIPCVAVAPPVISPTAAVVLSPIIVNPPITVAPPLAVASPSAIVSPVITSPAIALPAVVPPTIALLQSPLLLPLLSLLSPLLPLSLPLPLLLSPFLLLTLPSSALPPSPLLLPLSLLPHWTWYAVTINKFQVDGSEGQNALPYKQETLEEFRSMGALATSRSRVNKKQSKKQGRIVYRMSIYFKDYMLAQEVLESTRQEPRPRIIWC</sequence>
<feature type="signal peptide" evidence="1">
    <location>
        <begin position="1"/>
        <end position="23"/>
    </location>
</feature>
<dbReference type="SUPFAM" id="SSF54001">
    <property type="entry name" value="Cysteine proteinases"/>
    <property type="match status" value="1"/>
</dbReference>
<evidence type="ECO:0000313" key="2">
    <source>
        <dbReference type="EMBL" id="KAF9505789.1"/>
    </source>
</evidence>
<feature type="chain" id="PRO_5040201156" evidence="1">
    <location>
        <begin position="24"/>
        <end position="639"/>
    </location>
</feature>
<keyword evidence="1" id="KW-0732">Signal</keyword>
<dbReference type="Proteomes" id="UP000886523">
    <property type="component" value="Unassembled WGS sequence"/>
</dbReference>
<gene>
    <name evidence="2" type="ORF">BS47DRAFT_1367813</name>
</gene>
<protein>
    <submittedName>
        <fullName evidence="2">Uncharacterized protein</fullName>
    </submittedName>
</protein>
<comment type="caution">
    <text evidence="2">The sequence shown here is derived from an EMBL/GenBank/DDBJ whole genome shotgun (WGS) entry which is preliminary data.</text>
</comment>